<proteinExistence type="predicted"/>
<accession>A0A9D1QE19</accession>
<name>A0A9D1QE19_9BACT</name>
<sequence length="50" mass="5669">MVPIPSLKVEDATMEFHMEVKRPESSSSSHDPWKTFSMSMATQYLSHGGR</sequence>
<reference evidence="1" key="1">
    <citation type="journal article" date="2021" name="PeerJ">
        <title>Extensive microbial diversity within the chicken gut microbiome revealed by metagenomics and culture.</title>
        <authorList>
            <person name="Gilroy R."/>
            <person name="Ravi A."/>
            <person name="Getino M."/>
            <person name="Pursley I."/>
            <person name="Horton D.L."/>
            <person name="Alikhan N.F."/>
            <person name="Baker D."/>
            <person name="Gharbi K."/>
            <person name="Hall N."/>
            <person name="Watson M."/>
            <person name="Adriaenssens E.M."/>
            <person name="Foster-Nyarko E."/>
            <person name="Jarju S."/>
            <person name="Secka A."/>
            <person name="Antonio M."/>
            <person name="Oren A."/>
            <person name="Chaudhuri R.R."/>
            <person name="La Ragione R."/>
            <person name="Hildebrand F."/>
            <person name="Pallen M.J."/>
        </authorList>
    </citation>
    <scope>NUCLEOTIDE SEQUENCE</scope>
    <source>
        <strain evidence="1">ChiBcec15-1070</strain>
    </source>
</reference>
<dbReference type="EMBL" id="DXHL01000029">
    <property type="protein sequence ID" value="HIW11076.1"/>
    <property type="molecule type" value="Genomic_DNA"/>
</dbReference>
<comment type="caution">
    <text evidence="1">The sequence shown here is derived from an EMBL/GenBank/DDBJ whole genome shotgun (WGS) entry which is preliminary data.</text>
</comment>
<gene>
    <name evidence="1" type="ORF">H9888_06205</name>
</gene>
<organism evidence="1 2">
    <name type="scientific">Candidatus Rikenella faecigallinarum</name>
    <dbReference type="NCBI Taxonomy" id="2838745"/>
    <lineage>
        <taxon>Bacteria</taxon>
        <taxon>Pseudomonadati</taxon>
        <taxon>Bacteroidota</taxon>
        <taxon>Bacteroidia</taxon>
        <taxon>Bacteroidales</taxon>
        <taxon>Rikenellaceae</taxon>
        <taxon>Rikenella</taxon>
    </lineage>
</organism>
<evidence type="ECO:0000313" key="2">
    <source>
        <dbReference type="Proteomes" id="UP000823926"/>
    </source>
</evidence>
<protein>
    <submittedName>
        <fullName evidence="1">DUF2589 domain-containing protein</fullName>
    </submittedName>
</protein>
<reference evidence="1" key="2">
    <citation type="submission" date="2021-04" db="EMBL/GenBank/DDBJ databases">
        <authorList>
            <person name="Gilroy R."/>
        </authorList>
    </citation>
    <scope>NUCLEOTIDE SEQUENCE</scope>
    <source>
        <strain evidence="1">ChiBcec15-1070</strain>
    </source>
</reference>
<dbReference type="Proteomes" id="UP000823926">
    <property type="component" value="Unassembled WGS sequence"/>
</dbReference>
<evidence type="ECO:0000313" key="1">
    <source>
        <dbReference type="EMBL" id="HIW11076.1"/>
    </source>
</evidence>
<dbReference type="AlphaFoldDB" id="A0A9D1QE19"/>